<dbReference type="Proteomes" id="UP000027195">
    <property type="component" value="Unassembled WGS sequence"/>
</dbReference>
<protein>
    <submittedName>
        <fullName evidence="2">Uncharacterized protein</fullName>
    </submittedName>
</protein>
<organism evidence="2 3">
    <name type="scientific">Botryobasidium botryosum (strain FD-172 SS1)</name>
    <dbReference type="NCBI Taxonomy" id="930990"/>
    <lineage>
        <taxon>Eukaryota</taxon>
        <taxon>Fungi</taxon>
        <taxon>Dikarya</taxon>
        <taxon>Basidiomycota</taxon>
        <taxon>Agaricomycotina</taxon>
        <taxon>Agaricomycetes</taxon>
        <taxon>Cantharellales</taxon>
        <taxon>Botryobasidiaceae</taxon>
        <taxon>Botryobasidium</taxon>
    </lineage>
</organism>
<evidence type="ECO:0000313" key="2">
    <source>
        <dbReference type="EMBL" id="KDQ16763.1"/>
    </source>
</evidence>
<keyword evidence="3" id="KW-1185">Reference proteome</keyword>
<sequence length="87" mass="10118">MPTTRKEAAGRTDWRREETGARNRDQPLRHADASYQGLQSTSTRRPRWPNGLANCIIIMHGGEPRASQRKRDERYARLTKKPGRYAR</sequence>
<name>A0A067MLZ0_BOTB1</name>
<dbReference type="AlphaFoldDB" id="A0A067MLZ0"/>
<gene>
    <name evidence="2" type="ORF">BOTBODRAFT_239956</name>
</gene>
<feature type="region of interest" description="Disordered" evidence="1">
    <location>
        <begin position="1"/>
        <end position="50"/>
    </location>
</feature>
<dbReference type="InParanoid" id="A0A067MLZ0"/>
<evidence type="ECO:0000256" key="1">
    <source>
        <dbReference type="SAM" id="MobiDB-lite"/>
    </source>
</evidence>
<dbReference type="HOGENOM" id="CLU_2483064_0_0_1"/>
<feature type="region of interest" description="Disordered" evidence="1">
    <location>
        <begin position="63"/>
        <end position="87"/>
    </location>
</feature>
<reference evidence="3" key="1">
    <citation type="journal article" date="2014" name="Proc. Natl. Acad. Sci. U.S.A.">
        <title>Extensive sampling of basidiomycete genomes demonstrates inadequacy of the white-rot/brown-rot paradigm for wood decay fungi.</title>
        <authorList>
            <person name="Riley R."/>
            <person name="Salamov A.A."/>
            <person name="Brown D.W."/>
            <person name="Nagy L.G."/>
            <person name="Floudas D."/>
            <person name="Held B.W."/>
            <person name="Levasseur A."/>
            <person name="Lombard V."/>
            <person name="Morin E."/>
            <person name="Otillar R."/>
            <person name="Lindquist E.A."/>
            <person name="Sun H."/>
            <person name="LaButti K.M."/>
            <person name="Schmutz J."/>
            <person name="Jabbour D."/>
            <person name="Luo H."/>
            <person name="Baker S.E."/>
            <person name="Pisabarro A.G."/>
            <person name="Walton J.D."/>
            <person name="Blanchette R.A."/>
            <person name="Henrissat B."/>
            <person name="Martin F."/>
            <person name="Cullen D."/>
            <person name="Hibbett D.S."/>
            <person name="Grigoriev I.V."/>
        </authorList>
    </citation>
    <scope>NUCLEOTIDE SEQUENCE [LARGE SCALE GENOMIC DNA]</scope>
    <source>
        <strain evidence="3">FD-172 SS1</strain>
    </source>
</reference>
<feature type="compositionally biased region" description="Basic and acidic residues" evidence="1">
    <location>
        <begin position="1"/>
        <end position="32"/>
    </location>
</feature>
<proteinExistence type="predicted"/>
<accession>A0A067MLZ0</accession>
<dbReference type="EMBL" id="KL198026">
    <property type="protein sequence ID" value="KDQ16763.1"/>
    <property type="molecule type" value="Genomic_DNA"/>
</dbReference>
<evidence type="ECO:0000313" key="3">
    <source>
        <dbReference type="Proteomes" id="UP000027195"/>
    </source>
</evidence>
<feature type="compositionally biased region" description="Basic residues" evidence="1">
    <location>
        <begin position="77"/>
        <end position="87"/>
    </location>
</feature>